<dbReference type="Proteomes" id="UP000191905">
    <property type="component" value="Unassembled WGS sequence"/>
</dbReference>
<sequence>MANLRVRQAAEYVGLSKSFLDKARCFGAGPAFAKLGKTIIYSTDDLDAWVAANRRAPANDNLRAARAAA</sequence>
<proteinExistence type="predicted"/>
<dbReference type="InterPro" id="IPR041657">
    <property type="entry name" value="HTH_17"/>
</dbReference>
<reference evidence="2 3" key="1">
    <citation type="journal article" date="2016" name="Int. J. Syst. Evol. Microbiol.">
        <title>Pseudaminobacter manganicus sp. nov., isolated from sludge of a manganese mine.</title>
        <authorList>
            <person name="Li J."/>
            <person name="Huang J."/>
            <person name="Liao S."/>
            <person name="Wang G."/>
        </authorList>
    </citation>
    <scope>NUCLEOTIDE SEQUENCE [LARGE SCALE GENOMIC DNA]</scope>
    <source>
        <strain evidence="2 3">JH-7</strain>
    </source>
</reference>
<comment type="caution">
    <text evidence="2">The sequence shown here is derived from an EMBL/GenBank/DDBJ whole genome shotgun (WGS) entry which is preliminary data.</text>
</comment>
<dbReference type="Pfam" id="PF12728">
    <property type="entry name" value="HTH_17"/>
    <property type="match status" value="1"/>
</dbReference>
<evidence type="ECO:0000313" key="2">
    <source>
        <dbReference type="EMBL" id="OQM77559.1"/>
    </source>
</evidence>
<gene>
    <name evidence="2" type="ORF">BFN67_01610</name>
</gene>
<keyword evidence="3" id="KW-1185">Reference proteome</keyword>
<dbReference type="SUPFAM" id="SSF46955">
    <property type="entry name" value="Putative DNA-binding domain"/>
    <property type="match status" value="1"/>
</dbReference>
<accession>A0A1V8RWY1</accession>
<name>A0A1V8RWY1_9HYPH</name>
<dbReference type="EMBL" id="MDET01000001">
    <property type="protein sequence ID" value="OQM77559.1"/>
    <property type="molecule type" value="Genomic_DNA"/>
</dbReference>
<organism evidence="2 3">
    <name type="scientific">Manganibacter manganicus</name>
    <dbReference type="NCBI Taxonomy" id="1873176"/>
    <lineage>
        <taxon>Bacteria</taxon>
        <taxon>Pseudomonadati</taxon>
        <taxon>Pseudomonadota</taxon>
        <taxon>Alphaproteobacteria</taxon>
        <taxon>Hyphomicrobiales</taxon>
        <taxon>Phyllobacteriaceae</taxon>
        <taxon>Manganibacter</taxon>
    </lineage>
</organism>
<dbReference type="STRING" id="1873176.BFN67_01610"/>
<dbReference type="AlphaFoldDB" id="A0A1V8RWY1"/>
<protein>
    <recommendedName>
        <fullName evidence="1">Helix-turn-helix domain-containing protein</fullName>
    </recommendedName>
</protein>
<evidence type="ECO:0000259" key="1">
    <source>
        <dbReference type="Pfam" id="PF12728"/>
    </source>
</evidence>
<feature type="domain" description="Helix-turn-helix" evidence="1">
    <location>
        <begin position="4"/>
        <end position="54"/>
    </location>
</feature>
<evidence type="ECO:0000313" key="3">
    <source>
        <dbReference type="Proteomes" id="UP000191905"/>
    </source>
</evidence>
<dbReference type="InterPro" id="IPR009061">
    <property type="entry name" value="DNA-bd_dom_put_sf"/>
</dbReference>